<dbReference type="Proteomes" id="UP000004416">
    <property type="component" value="Unassembled WGS sequence"/>
</dbReference>
<sequence length="40" mass="4315">MAAAQGDLQNQAGRFTGRTENSAFIDHKAPPVTLLLLTFL</sequence>
<gene>
    <name evidence="1" type="ORF">HMPREF0322_02004</name>
</gene>
<comment type="caution">
    <text evidence="1">The sequence shown here is derived from an EMBL/GenBank/DDBJ whole genome shotgun (WGS) entry which is preliminary data.</text>
</comment>
<organism evidence="1 2">
    <name type="scientific">Desulfitobacterium hafniense DP7</name>
    <dbReference type="NCBI Taxonomy" id="537010"/>
    <lineage>
        <taxon>Bacteria</taxon>
        <taxon>Bacillati</taxon>
        <taxon>Bacillota</taxon>
        <taxon>Clostridia</taxon>
        <taxon>Eubacteriales</taxon>
        <taxon>Desulfitobacteriaceae</taxon>
        <taxon>Desulfitobacterium</taxon>
    </lineage>
</organism>
<evidence type="ECO:0000313" key="2">
    <source>
        <dbReference type="Proteomes" id="UP000004416"/>
    </source>
</evidence>
<dbReference type="AlphaFoldDB" id="G9XM18"/>
<evidence type="ECO:0000313" key="1">
    <source>
        <dbReference type="EMBL" id="EHL07245.1"/>
    </source>
</evidence>
<reference evidence="1 2" key="1">
    <citation type="submission" date="2011-08" db="EMBL/GenBank/DDBJ databases">
        <authorList>
            <person name="Weinstock G."/>
            <person name="Sodergren E."/>
            <person name="Clifton S."/>
            <person name="Fulton L."/>
            <person name="Fulton B."/>
            <person name="Courtney L."/>
            <person name="Fronick C."/>
            <person name="Harrison M."/>
            <person name="Strong C."/>
            <person name="Farmer C."/>
            <person name="Delahaunty K."/>
            <person name="Markovic C."/>
            <person name="Hall O."/>
            <person name="Minx P."/>
            <person name="Tomlinson C."/>
            <person name="Mitreva M."/>
            <person name="Hou S."/>
            <person name="Chen J."/>
            <person name="Wollam A."/>
            <person name="Pepin K.H."/>
            <person name="Johnson M."/>
            <person name="Bhonagiri V."/>
            <person name="Zhang X."/>
            <person name="Suruliraj S."/>
            <person name="Warren W."/>
            <person name="Chinwalla A."/>
            <person name="Mardis E.R."/>
            <person name="Wilson R.K."/>
        </authorList>
    </citation>
    <scope>NUCLEOTIDE SEQUENCE [LARGE SCALE GENOMIC DNA]</scope>
    <source>
        <strain evidence="1 2">DP7</strain>
    </source>
</reference>
<dbReference type="EMBL" id="AFZX01000045">
    <property type="protein sequence ID" value="EHL07245.1"/>
    <property type="molecule type" value="Genomic_DNA"/>
</dbReference>
<proteinExistence type="predicted"/>
<dbReference type="HOGENOM" id="CLU_3288464_0_0_9"/>
<protein>
    <submittedName>
        <fullName evidence="1">Uncharacterized protein</fullName>
    </submittedName>
</protein>
<name>G9XM18_DESHA</name>
<accession>G9XM18</accession>